<dbReference type="HOGENOM" id="CLU_1340781_0_0_2"/>
<dbReference type="STRING" id="591019.Shell_0848"/>
<dbReference type="Pfam" id="PF02788">
    <property type="entry name" value="RuBisCO_large_N"/>
    <property type="match status" value="1"/>
</dbReference>
<dbReference type="KEGG" id="shc:Shell_0848"/>
<dbReference type="GO" id="GO:0015977">
    <property type="term" value="P:carbon fixation"/>
    <property type="evidence" value="ECO:0007669"/>
    <property type="project" value="InterPro"/>
</dbReference>
<reference evidence="3" key="1">
    <citation type="submission" date="2010-05" db="EMBL/GenBank/DDBJ databases">
        <title>Complete sequence of Staphylothermus hellenicus DSM 12710.</title>
        <authorList>
            <consortium name="US DOE Joint Genome Institute"/>
            <person name="Lucas S."/>
            <person name="Copeland A."/>
            <person name="Lapidus A."/>
            <person name="Cheng J.-F."/>
            <person name="Bruce D."/>
            <person name="Goodwin L."/>
            <person name="Pitluck S."/>
            <person name="Davenport K."/>
            <person name="Detter J.C."/>
            <person name="Han C."/>
            <person name="Tapia R."/>
            <person name="Larimer F."/>
            <person name="Land M."/>
            <person name="Hauser L."/>
            <person name="Kyrpides N."/>
            <person name="Mikhailova N."/>
            <person name="Anderson I.J."/>
            <person name="Woyke T."/>
        </authorList>
    </citation>
    <scope>NUCLEOTIDE SEQUENCE [LARGE SCALE GENOMIC DNA]</scope>
    <source>
        <strain evidence="3">DSM 12710 / JCM 10830 / BK20S6-10-b1 / P8</strain>
    </source>
</reference>
<dbReference type="GeneID" id="9234137"/>
<dbReference type="PANTHER" id="PTHR42704:SF17">
    <property type="entry name" value="RIBULOSE BISPHOSPHATE CARBOXYLASE LARGE CHAIN"/>
    <property type="match status" value="1"/>
</dbReference>
<dbReference type="SUPFAM" id="SSF54966">
    <property type="entry name" value="RuBisCO, large subunit, small (N-terminal) domain"/>
    <property type="match status" value="1"/>
</dbReference>
<evidence type="ECO:0000313" key="3">
    <source>
        <dbReference type="Proteomes" id="UP000002573"/>
    </source>
</evidence>
<dbReference type="AlphaFoldDB" id="D7D864"/>
<evidence type="ECO:0000259" key="1">
    <source>
        <dbReference type="Pfam" id="PF02788"/>
    </source>
</evidence>
<gene>
    <name evidence="2" type="ordered locus">Shell_0848</name>
</gene>
<accession>D7D864</accession>
<dbReference type="eggNOG" id="arCOG04443">
    <property type="taxonomic scope" value="Archaea"/>
</dbReference>
<name>D7D864_STAHD</name>
<dbReference type="OrthoDB" id="52787at2157"/>
<keyword evidence="3" id="KW-1185">Reference proteome</keyword>
<organism evidence="2 3">
    <name type="scientific">Staphylothermus hellenicus (strain DSM 12710 / JCM 10830 / BK20S6-10-b1 / P8)</name>
    <dbReference type="NCBI Taxonomy" id="591019"/>
    <lineage>
        <taxon>Archaea</taxon>
        <taxon>Thermoproteota</taxon>
        <taxon>Thermoprotei</taxon>
        <taxon>Desulfurococcales</taxon>
        <taxon>Desulfurococcaceae</taxon>
        <taxon>Staphylothermus</taxon>
    </lineage>
</organism>
<dbReference type="Proteomes" id="UP000002573">
    <property type="component" value="Chromosome"/>
</dbReference>
<evidence type="ECO:0000313" key="2">
    <source>
        <dbReference type="EMBL" id="ADI31960.1"/>
    </source>
</evidence>
<dbReference type="GO" id="GO:0016984">
    <property type="term" value="F:ribulose-bisphosphate carboxylase activity"/>
    <property type="evidence" value="ECO:0007669"/>
    <property type="project" value="InterPro"/>
</dbReference>
<protein>
    <submittedName>
        <fullName evidence="2">Ribulose 1 5-bisphosphate carboxylase large subunit-like protein</fullName>
    </submittedName>
</protein>
<dbReference type="InterPro" id="IPR017443">
    <property type="entry name" value="RuBisCO_lsu_fd_N"/>
</dbReference>
<dbReference type="Gene3D" id="3.30.70.150">
    <property type="entry name" value="RuBisCO large subunit, N-terminal domain"/>
    <property type="match status" value="1"/>
</dbReference>
<sequence>MSKVPRISYYDLTDLFIEDLGTEEYVIAHYLVSIPRNLDPDTVAHVIALEELIGTWIRVSAETPEMRRRYAAKVIGLYKIPDYEFEIPGDINIRKFILSIAFPWRNFGFDISIMLSIVIGNIASAGKLKLLDLWFPKKFLKCFKGSRYCIDGLRRYIGIYDRPLIIAMSSRHPIQFLDNDPYKPVPIYSRYLTSYNTGWKRNYA</sequence>
<dbReference type="EMBL" id="CP002051">
    <property type="protein sequence ID" value="ADI31960.1"/>
    <property type="molecule type" value="Genomic_DNA"/>
</dbReference>
<dbReference type="InterPro" id="IPR036422">
    <property type="entry name" value="RuBisCO_lsu_N_sf"/>
</dbReference>
<feature type="domain" description="Ribulose bisphosphate carboxylase large subunit ferrodoxin-like N-terminal" evidence="1">
    <location>
        <begin position="23"/>
        <end position="139"/>
    </location>
</feature>
<dbReference type="RefSeq" id="WP_013143158.1">
    <property type="nucleotide sequence ID" value="NC_014205.1"/>
</dbReference>
<reference evidence="2 3" key="2">
    <citation type="journal article" date="2011" name="Stand. Genomic Sci.">
        <title>Complete genome sequence of Staphylothermus hellenicus P8.</title>
        <authorList>
            <person name="Anderson I."/>
            <person name="Wirth R."/>
            <person name="Lucas S."/>
            <person name="Copeland A."/>
            <person name="Lapidus A."/>
            <person name="Cheng J.F."/>
            <person name="Goodwin L."/>
            <person name="Pitluck S."/>
            <person name="Davenport K."/>
            <person name="Detter J.C."/>
            <person name="Han C."/>
            <person name="Tapia R."/>
            <person name="Land M."/>
            <person name="Hauser L."/>
            <person name="Pati A."/>
            <person name="Mikhailova N."/>
            <person name="Woyke T."/>
            <person name="Klenk H.P."/>
            <person name="Kyrpides N."/>
            <person name="Ivanova N."/>
        </authorList>
    </citation>
    <scope>NUCLEOTIDE SEQUENCE [LARGE SCALE GENOMIC DNA]</scope>
    <source>
        <strain evidence="3">DSM 12710 / JCM 10830 / BK20S6-10-b1 / P8</strain>
    </source>
</reference>
<dbReference type="InterPro" id="IPR033966">
    <property type="entry name" value="RuBisCO"/>
</dbReference>
<dbReference type="PANTHER" id="PTHR42704">
    <property type="entry name" value="RIBULOSE BISPHOSPHATE CARBOXYLASE"/>
    <property type="match status" value="1"/>
</dbReference>
<proteinExistence type="predicted"/>